<dbReference type="AlphaFoldDB" id="A0A7I7Y5Y1"/>
<sequence>MICTHADKLTPCSGDPKTCPSQKKWDQMRRIAADAHTITAHETRPIEDPEREGLLGMERVELGTFNAGFVAPASPCCDAPGDEHRTDCPHYGHAERDNDEGVD</sequence>
<organism evidence="1 2">
    <name type="scientific">Mycobacterium conspicuum</name>
    <dbReference type="NCBI Taxonomy" id="44010"/>
    <lineage>
        <taxon>Bacteria</taxon>
        <taxon>Bacillati</taxon>
        <taxon>Actinomycetota</taxon>
        <taxon>Actinomycetes</taxon>
        <taxon>Mycobacteriales</taxon>
        <taxon>Mycobacteriaceae</taxon>
        <taxon>Mycobacterium</taxon>
    </lineage>
</organism>
<dbReference type="RefSeq" id="WP_139825286.1">
    <property type="nucleotide sequence ID" value="NZ_JACKSP010000153.1"/>
</dbReference>
<dbReference type="EMBL" id="AP022613">
    <property type="protein sequence ID" value="BBZ37097.1"/>
    <property type="molecule type" value="Genomic_DNA"/>
</dbReference>
<evidence type="ECO:0000313" key="1">
    <source>
        <dbReference type="EMBL" id="BBZ37097.1"/>
    </source>
</evidence>
<name>A0A7I7Y5Y1_9MYCO</name>
<proteinExistence type="predicted"/>
<dbReference type="Proteomes" id="UP000467385">
    <property type="component" value="Chromosome"/>
</dbReference>
<reference evidence="1 2" key="1">
    <citation type="journal article" date="2019" name="Emerg. Microbes Infect.">
        <title>Comprehensive subspecies identification of 175 nontuberculous mycobacteria species based on 7547 genomic profiles.</title>
        <authorList>
            <person name="Matsumoto Y."/>
            <person name="Kinjo T."/>
            <person name="Motooka D."/>
            <person name="Nabeya D."/>
            <person name="Jung N."/>
            <person name="Uechi K."/>
            <person name="Horii T."/>
            <person name="Iida T."/>
            <person name="Fujita J."/>
            <person name="Nakamura S."/>
        </authorList>
    </citation>
    <scope>NUCLEOTIDE SEQUENCE [LARGE SCALE GENOMIC DNA]</scope>
    <source>
        <strain evidence="1 2">JCM 14738</strain>
    </source>
</reference>
<gene>
    <name evidence="1" type="ORF">MCNS_01600</name>
</gene>
<keyword evidence="2" id="KW-1185">Reference proteome</keyword>
<accession>A0A7I7Y5Y1</accession>
<protein>
    <submittedName>
        <fullName evidence="1">Uncharacterized protein</fullName>
    </submittedName>
</protein>
<evidence type="ECO:0000313" key="2">
    <source>
        <dbReference type="Proteomes" id="UP000467385"/>
    </source>
</evidence>